<dbReference type="Gene3D" id="3.30.930.10">
    <property type="entry name" value="Bira Bifunctional Protein, Domain 2"/>
    <property type="match status" value="1"/>
</dbReference>
<gene>
    <name evidence="5" type="ORF">Hokovirus_4_53</name>
</gene>
<accession>A0A1V0SH77</accession>
<reference evidence="5" key="1">
    <citation type="journal article" date="2017" name="Science">
        <title>Giant viruses with an expanded complement of translation system components.</title>
        <authorList>
            <person name="Schulz F."/>
            <person name="Yutin N."/>
            <person name="Ivanova N.N."/>
            <person name="Ortega D.R."/>
            <person name="Lee T.K."/>
            <person name="Vierheilig J."/>
            <person name="Daims H."/>
            <person name="Horn M."/>
            <person name="Wagner M."/>
            <person name="Jensen G.J."/>
            <person name="Kyrpides N.C."/>
            <person name="Koonin E.V."/>
            <person name="Woyke T."/>
        </authorList>
    </citation>
    <scope>NUCLEOTIDE SEQUENCE</scope>
    <source>
        <strain evidence="5">HKV1</strain>
    </source>
</reference>
<dbReference type="EMBL" id="KY684106">
    <property type="protein sequence ID" value="ARF11079.1"/>
    <property type="molecule type" value="Genomic_DNA"/>
</dbReference>
<sequence length="299" mass="34606">MADKITSYIDTLPTYVDNFEYTAVIRALNDFFEKKGFILVSTQNRTSICAGCEDPTTVSVHEYCNKPWPMIQTGQMWLEYELLTDKRIKKGAYCLTTSYREEKNPIPGRHYLIFPLYEFESFGNMQDLTKLINELLAHLGYGKPTELEYSDLAKKYNSLELTSDHEYRMCCEYTNVCLLKNFPQYTHPFWNMAIDPETGHAKKIDVIMSGKETIGSAERSCDNETMKKMFYTISDGKYSELFFEKFSKERTEAELQAFIDLPKVERFGGGIGVTRLIDSLKQENLMDGLINKYINCNTD</sequence>
<evidence type="ECO:0000259" key="4">
    <source>
        <dbReference type="Pfam" id="PF00152"/>
    </source>
</evidence>
<evidence type="ECO:0000256" key="1">
    <source>
        <dbReference type="ARBA" id="ARBA00022598"/>
    </source>
</evidence>
<evidence type="ECO:0000256" key="2">
    <source>
        <dbReference type="ARBA" id="ARBA00022741"/>
    </source>
</evidence>
<keyword evidence="5" id="KW-0030">Aminoacyl-tRNA synthetase</keyword>
<keyword evidence="3" id="KW-0067">ATP-binding</keyword>
<dbReference type="InterPro" id="IPR004364">
    <property type="entry name" value="Aa-tRNA-synt_II"/>
</dbReference>
<feature type="domain" description="Aminoacyl-tRNA synthetase class II (D/K/N)" evidence="4">
    <location>
        <begin position="23"/>
        <end position="281"/>
    </location>
</feature>
<keyword evidence="2" id="KW-0547">Nucleotide-binding</keyword>
<evidence type="ECO:0000313" key="5">
    <source>
        <dbReference type="EMBL" id="ARF11079.1"/>
    </source>
</evidence>
<keyword evidence="1" id="KW-0436">Ligase</keyword>
<dbReference type="Pfam" id="PF00152">
    <property type="entry name" value="tRNA-synt_2"/>
    <property type="match status" value="1"/>
</dbReference>
<organism evidence="5">
    <name type="scientific">Hokovirus HKV1</name>
    <dbReference type="NCBI Taxonomy" id="1977638"/>
    <lineage>
        <taxon>Viruses</taxon>
        <taxon>Varidnaviria</taxon>
        <taxon>Bamfordvirae</taxon>
        <taxon>Nucleocytoviricota</taxon>
        <taxon>Megaviricetes</taxon>
        <taxon>Imitervirales</taxon>
        <taxon>Mimiviridae</taxon>
        <taxon>Klosneuvirinae</taxon>
        <taxon>Hokovirus</taxon>
    </lineage>
</organism>
<dbReference type="SUPFAM" id="SSF55681">
    <property type="entry name" value="Class II aaRS and biotin synthetases"/>
    <property type="match status" value="1"/>
</dbReference>
<name>A0A1V0SH77_9VIRU</name>
<evidence type="ECO:0000256" key="3">
    <source>
        <dbReference type="ARBA" id="ARBA00022840"/>
    </source>
</evidence>
<dbReference type="InterPro" id="IPR045864">
    <property type="entry name" value="aa-tRNA-synth_II/BPL/LPL"/>
</dbReference>
<dbReference type="GO" id="GO:0004812">
    <property type="term" value="F:aminoacyl-tRNA ligase activity"/>
    <property type="evidence" value="ECO:0007669"/>
    <property type="project" value="UniProtKB-KW"/>
</dbReference>
<proteinExistence type="predicted"/>
<dbReference type="GO" id="GO:0005524">
    <property type="term" value="F:ATP binding"/>
    <property type="evidence" value="ECO:0007669"/>
    <property type="project" value="InterPro"/>
</dbReference>
<protein>
    <submittedName>
        <fullName evidence="5">Asparaginyl-tRNA synthetase</fullName>
    </submittedName>
</protein>